<dbReference type="InterPro" id="IPR012337">
    <property type="entry name" value="RNaseH-like_sf"/>
</dbReference>
<dbReference type="PROSITE" id="PS50994">
    <property type="entry name" value="INTEGRASE"/>
    <property type="match status" value="1"/>
</dbReference>
<reference evidence="3" key="2">
    <citation type="submission" date="2025-08" db="UniProtKB">
        <authorList>
            <consortium name="RefSeq"/>
        </authorList>
    </citation>
    <scope>IDENTIFICATION</scope>
</reference>
<evidence type="ECO:0000313" key="2">
    <source>
        <dbReference type="Proteomes" id="UP000790787"/>
    </source>
</evidence>
<accession>A0A1S4CKR4</accession>
<dbReference type="GO" id="GO:0008270">
    <property type="term" value="F:zinc ion binding"/>
    <property type="evidence" value="ECO:0007669"/>
    <property type="project" value="UniProtKB-KW"/>
</dbReference>
<dbReference type="PANTHER" id="PTHR42648">
    <property type="entry name" value="TRANSPOSASE, PUTATIVE-RELATED"/>
    <property type="match status" value="1"/>
</dbReference>
<evidence type="ECO:0000256" key="1">
    <source>
        <dbReference type="PROSITE-ProRule" id="PRU00047"/>
    </source>
</evidence>
<dbReference type="OrthoDB" id="1932348at2759"/>
<dbReference type="InterPro" id="IPR001878">
    <property type="entry name" value="Znf_CCHC"/>
</dbReference>
<evidence type="ECO:0000313" key="3">
    <source>
        <dbReference type="RefSeq" id="XP_016501827.1"/>
    </source>
</evidence>
<dbReference type="Gene3D" id="3.30.420.10">
    <property type="entry name" value="Ribonuclease H-like superfamily/Ribonuclease H"/>
    <property type="match status" value="1"/>
</dbReference>
<dbReference type="InterPro" id="IPR001584">
    <property type="entry name" value="Integrase_cat-core"/>
</dbReference>
<dbReference type="SMART" id="SM00343">
    <property type="entry name" value="ZnF_C2HC"/>
    <property type="match status" value="1"/>
</dbReference>
<dbReference type="PaxDb" id="4097-A0A1S4CKR4"/>
<dbReference type="PANTHER" id="PTHR42648:SF32">
    <property type="entry name" value="RIBONUCLEASE H-LIKE DOMAIN, GAG-PRE-INTEGRASE DOMAIN PROTEIN-RELATED"/>
    <property type="match status" value="1"/>
</dbReference>
<dbReference type="Pfam" id="PF00098">
    <property type="entry name" value="zf-CCHC"/>
    <property type="match status" value="1"/>
</dbReference>
<dbReference type="InterPro" id="IPR039537">
    <property type="entry name" value="Retrotran_Ty1/copia-like"/>
</dbReference>
<dbReference type="Gene3D" id="4.10.60.10">
    <property type="entry name" value="Zinc finger, CCHC-type"/>
    <property type="match status" value="1"/>
</dbReference>
<organism evidence="2 3">
    <name type="scientific">Nicotiana tabacum</name>
    <name type="common">Common tobacco</name>
    <dbReference type="NCBI Taxonomy" id="4097"/>
    <lineage>
        <taxon>Eukaryota</taxon>
        <taxon>Viridiplantae</taxon>
        <taxon>Streptophyta</taxon>
        <taxon>Embryophyta</taxon>
        <taxon>Tracheophyta</taxon>
        <taxon>Spermatophyta</taxon>
        <taxon>Magnoliopsida</taxon>
        <taxon>eudicotyledons</taxon>
        <taxon>Gunneridae</taxon>
        <taxon>Pentapetalae</taxon>
        <taxon>asterids</taxon>
        <taxon>lamiids</taxon>
        <taxon>Solanales</taxon>
        <taxon>Solanaceae</taxon>
        <taxon>Nicotianoideae</taxon>
        <taxon>Nicotianeae</taxon>
        <taxon>Nicotiana</taxon>
    </lineage>
</organism>
<reference evidence="2" key="1">
    <citation type="journal article" date="2014" name="Nat. Commun.">
        <title>The tobacco genome sequence and its comparison with those of tomato and potato.</title>
        <authorList>
            <person name="Sierro N."/>
            <person name="Battey J.N."/>
            <person name="Ouadi S."/>
            <person name="Bakaher N."/>
            <person name="Bovet L."/>
            <person name="Willig A."/>
            <person name="Goepfert S."/>
            <person name="Peitsch M.C."/>
            <person name="Ivanov N.V."/>
        </authorList>
    </citation>
    <scope>NUCLEOTIDE SEQUENCE [LARGE SCALE GENOMIC DNA]</scope>
</reference>
<dbReference type="RefSeq" id="XP_016501827.1">
    <property type="nucleotide sequence ID" value="XM_016646341.1"/>
</dbReference>
<dbReference type="AlphaFoldDB" id="A0A1S4CKR4"/>
<dbReference type="GeneID" id="107820128"/>
<dbReference type="PROSITE" id="PS50158">
    <property type="entry name" value="ZF_CCHC"/>
    <property type="match status" value="1"/>
</dbReference>
<dbReference type="GO" id="GO:0003676">
    <property type="term" value="F:nucleic acid binding"/>
    <property type="evidence" value="ECO:0007669"/>
    <property type="project" value="InterPro"/>
</dbReference>
<dbReference type="InterPro" id="IPR036875">
    <property type="entry name" value="Znf_CCHC_sf"/>
</dbReference>
<dbReference type="GO" id="GO:0015074">
    <property type="term" value="P:DNA integration"/>
    <property type="evidence" value="ECO:0007669"/>
    <property type="project" value="InterPro"/>
</dbReference>
<dbReference type="SUPFAM" id="SSF57756">
    <property type="entry name" value="Retrovirus zinc finger-like domains"/>
    <property type="match status" value="1"/>
</dbReference>
<keyword evidence="1" id="KW-0479">Metal-binding</keyword>
<protein>
    <submittedName>
        <fullName evidence="3">Uncharacterized protein</fullName>
    </submittedName>
</protein>
<keyword evidence="2" id="KW-1185">Reference proteome</keyword>
<dbReference type="InterPro" id="IPR036397">
    <property type="entry name" value="RNaseH_sf"/>
</dbReference>
<gene>
    <name evidence="3" type="primary">LOC107820128</name>
</gene>
<name>A0A1S4CKR4_TOBAC</name>
<dbReference type="SUPFAM" id="SSF53098">
    <property type="entry name" value="Ribonuclease H-like"/>
    <property type="match status" value="1"/>
</dbReference>
<sequence>MKDGESVEEIFSRFSKILGDLKSFGRPIKSGDLERSSEAYLQFGSQRSLRWNVKIWRKFLMMSSEVDRQIQEKKKTVAFKATVAEPENEEEEEGGEQDENIAMLSQIVTSMIRRNRNNRRGKSNFRKGRMSNEADKNDGRCYECGKFGHIQADCPELKKKLSRSMQKKKAFGAWSDEEESDHEKIANICFMVLSDKEDSRELGLMAYINDEEDNSREPRSLSDEGTSEVCTPLCPICYELQEFVDISLADIERVVNALRRTKREKEREKKDWALKLEVCEIERDMLQDEVNELKLQLNGLQKTTSLSPVKTIRMLITRRKSLVPFVVKMAIVLTIAGTELELKVVLVTLTTHPAPIVVKEATPQIIAVTKLDGGTVTFGDKYKGNVIGVGKVPLSSTCDVDEVYLVDELGYNLLSISQLCGNDYEVHFKKHGWFIEDESGNIILSDDFSRFTWVMFLSHKDDALKNFEVFCKKVQREKRYNISTIRSDHGGEFESRAFEN</sequence>
<keyword evidence="1" id="KW-0863">Zinc-finger</keyword>
<keyword evidence="1" id="KW-0862">Zinc</keyword>
<proteinExistence type="predicted"/>
<dbReference type="KEGG" id="nta:107820128"/>
<dbReference type="Proteomes" id="UP000790787">
    <property type="component" value="Chromosome 18"/>
</dbReference>